<dbReference type="Gene3D" id="3.10.490.10">
    <property type="entry name" value="Gamma-glutamyl cyclotransferase-like"/>
    <property type="match status" value="1"/>
</dbReference>
<dbReference type="AlphaFoldDB" id="A0AAV9AZN7"/>
<feature type="domain" description="Gamma-glutamylcyclotransferase AIG2-like" evidence="6">
    <location>
        <begin position="18"/>
        <end position="129"/>
    </location>
</feature>
<comment type="caution">
    <text evidence="7">The sequence shown here is derived from an EMBL/GenBank/DDBJ whole genome shotgun (WGS) entry which is preliminary data.</text>
</comment>
<evidence type="ECO:0000313" key="7">
    <source>
        <dbReference type="EMBL" id="KAK1269590.1"/>
    </source>
</evidence>
<dbReference type="InterPro" id="IPR013024">
    <property type="entry name" value="GGCT-like"/>
</dbReference>
<dbReference type="InterPro" id="IPR045038">
    <property type="entry name" value="AIG2-like"/>
</dbReference>
<dbReference type="Pfam" id="PF06094">
    <property type="entry name" value="GGACT"/>
    <property type="match status" value="1"/>
</dbReference>
<sequence>MSDGLLSSSSSALAQHNVFVYGSLLADEIVHVLLKRVPPSSPATLYGFHRFSIKGRVYPAILPVENKKVDGKVLLGITDPELDVLDTFEDVEYMRRPINVSLADGPEKLQAYTYVWKNKSDPDLYGDWDFEDWKKLHLKDFLEMTEGFMEELEQPESKPRVAINESFFQQGDSQVS</sequence>
<dbReference type="PANTHER" id="PTHR31544">
    <property type="entry name" value="AIG2-LIKE PROTEIN D"/>
    <property type="match status" value="1"/>
</dbReference>
<keyword evidence="8" id="KW-1185">Reference proteome</keyword>
<evidence type="ECO:0000256" key="1">
    <source>
        <dbReference type="ARBA" id="ARBA00002782"/>
    </source>
</evidence>
<dbReference type="CDD" id="cd06661">
    <property type="entry name" value="GGCT_like"/>
    <property type="match status" value="1"/>
</dbReference>
<dbReference type="SUPFAM" id="SSF110857">
    <property type="entry name" value="Gamma-glutamyl cyclotransferase-like"/>
    <property type="match status" value="1"/>
</dbReference>
<reference evidence="7" key="2">
    <citation type="submission" date="2023-06" db="EMBL/GenBank/DDBJ databases">
        <authorList>
            <person name="Ma L."/>
            <person name="Liu K.-W."/>
            <person name="Li Z."/>
            <person name="Hsiao Y.-Y."/>
            <person name="Qi Y."/>
            <person name="Fu T."/>
            <person name="Tang G."/>
            <person name="Zhang D."/>
            <person name="Sun W.-H."/>
            <person name="Liu D.-K."/>
            <person name="Li Y."/>
            <person name="Chen G.-Z."/>
            <person name="Liu X.-D."/>
            <person name="Liao X.-Y."/>
            <person name="Jiang Y.-T."/>
            <person name="Yu X."/>
            <person name="Hao Y."/>
            <person name="Huang J."/>
            <person name="Zhao X.-W."/>
            <person name="Ke S."/>
            <person name="Chen Y.-Y."/>
            <person name="Wu W.-L."/>
            <person name="Hsu J.-L."/>
            <person name="Lin Y.-F."/>
            <person name="Huang M.-D."/>
            <person name="Li C.-Y."/>
            <person name="Huang L."/>
            <person name="Wang Z.-W."/>
            <person name="Zhao X."/>
            <person name="Zhong W.-Y."/>
            <person name="Peng D.-H."/>
            <person name="Ahmad S."/>
            <person name="Lan S."/>
            <person name="Zhang J.-S."/>
            <person name="Tsai W.-C."/>
            <person name="Van De Peer Y."/>
            <person name="Liu Z.-J."/>
        </authorList>
    </citation>
    <scope>NUCLEOTIDE SEQUENCE</scope>
    <source>
        <strain evidence="7">SCP</strain>
        <tissue evidence="7">Leaves</tissue>
    </source>
</reference>
<evidence type="ECO:0000256" key="5">
    <source>
        <dbReference type="SAM" id="MobiDB-lite"/>
    </source>
</evidence>
<dbReference type="InterPro" id="IPR036568">
    <property type="entry name" value="GGCT-like_sf"/>
</dbReference>
<evidence type="ECO:0000256" key="4">
    <source>
        <dbReference type="ARBA" id="ARBA00030602"/>
    </source>
</evidence>
<dbReference type="InterPro" id="IPR009288">
    <property type="entry name" value="AIG2-like_dom"/>
</dbReference>
<evidence type="ECO:0000256" key="2">
    <source>
        <dbReference type="ARBA" id="ARBA00008861"/>
    </source>
</evidence>
<keyword evidence="3" id="KW-0808">Transferase</keyword>
<organism evidence="7 8">
    <name type="scientific">Acorus gramineus</name>
    <name type="common">Dwarf sweet flag</name>
    <dbReference type="NCBI Taxonomy" id="55184"/>
    <lineage>
        <taxon>Eukaryota</taxon>
        <taxon>Viridiplantae</taxon>
        <taxon>Streptophyta</taxon>
        <taxon>Embryophyta</taxon>
        <taxon>Tracheophyta</taxon>
        <taxon>Spermatophyta</taxon>
        <taxon>Magnoliopsida</taxon>
        <taxon>Liliopsida</taxon>
        <taxon>Acoraceae</taxon>
        <taxon>Acorus</taxon>
    </lineage>
</organism>
<evidence type="ECO:0000256" key="3">
    <source>
        <dbReference type="ARBA" id="ARBA00022679"/>
    </source>
</evidence>
<name>A0AAV9AZN7_ACOGR</name>
<dbReference type="Proteomes" id="UP001179952">
    <property type="component" value="Unassembled WGS sequence"/>
</dbReference>
<comment type="similarity">
    <text evidence="2">Belongs to the gamma-glutamylcyclotransferase family.</text>
</comment>
<dbReference type="PANTHER" id="PTHR31544:SF2">
    <property type="entry name" value="AIG2-LIKE PROTEIN D"/>
    <property type="match status" value="1"/>
</dbReference>
<comment type="function">
    <text evidence="1">Putative gamma-glutamylcyclotransferase.</text>
</comment>
<feature type="compositionally biased region" description="Polar residues" evidence="5">
    <location>
        <begin position="166"/>
        <end position="176"/>
    </location>
</feature>
<evidence type="ECO:0000313" key="8">
    <source>
        <dbReference type="Proteomes" id="UP001179952"/>
    </source>
</evidence>
<proteinExistence type="inferred from homology"/>
<feature type="region of interest" description="Disordered" evidence="5">
    <location>
        <begin position="154"/>
        <end position="176"/>
    </location>
</feature>
<dbReference type="Gene3D" id="6.10.250.210">
    <property type="match status" value="1"/>
</dbReference>
<evidence type="ECO:0000259" key="6">
    <source>
        <dbReference type="Pfam" id="PF06094"/>
    </source>
</evidence>
<dbReference type="EMBL" id="JAUJYN010000006">
    <property type="protein sequence ID" value="KAK1269590.1"/>
    <property type="molecule type" value="Genomic_DNA"/>
</dbReference>
<protein>
    <recommendedName>
        <fullName evidence="4">Putative gamma-glutamylcyclotransferase</fullName>
    </recommendedName>
</protein>
<reference evidence="7" key="1">
    <citation type="journal article" date="2023" name="Nat. Commun.">
        <title>Diploid and tetraploid genomes of Acorus and the evolution of monocots.</title>
        <authorList>
            <person name="Ma L."/>
            <person name="Liu K.W."/>
            <person name="Li Z."/>
            <person name="Hsiao Y.Y."/>
            <person name="Qi Y."/>
            <person name="Fu T."/>
            <person name="Tang G.D."/>
            <person name="Zhang D."/>
            <person name="Sun W.H."/>
            <person name="Liu D.K."/>
            <person name="Li Y."/>
            <person name="Chen G.Z."/>
            <person name="Liu X.D."/>
            <person name="Liao X.Y."/>
            <person name="Jiang Y.T."/>
            <person name="Yu X."/>
            <person name="Hao Y."/>
            <person name="Huang J."/>
            <person name="Zhao X.W."/>
            <person name="Ke S."/>
            <person name="Chen Y.Y."/>
            <person name="Wu W.L."/>
            <person name="Hsu J.L."/>
            <person name="Lin Y.F."/>
            <person name="Huang M.D."/>
            <person name="Li C.Y."/>
            <person name="Huang L."/>
            <person name="Wang Z.W."/>
            <person name="Zhao X."/>
            <person name="Zhong W.Y."/>
            <person name="Peng D.H."/>
            <person name="Ahmad S."/>
            <person name="Lan S."/>
            <person name="Zhang J.S."/>
            <person name="Tsai W.C."/>
            <person name="Van de Peer Y."/>
            <person name="Liu Z.J."/>
        </authorList>
    </citation>
    <scope>NUCLEOTIDE SEQUENCE</scope>
    <source>
        <strain evidence="7">SCP</strain>
    </source>
</reference>
<accession>A0AAV9AZN7</accession>
<gene>
    <name evidence="7" type="ORF">QJS04_geneDACA013999</name>
</gene>
<dbReference type="GO" id="GO:0016740">
    <property type="term" value="F:transferase activity"/>
    <property type="evidence" value="ECO:0007669"/>
    <property type="project" value="UniProtKB-KW"/>
</dbReference>